<dbReference type="EMBL" id="BKCJ011129816">
    <property type="protein sequence ID" value="GFC91091.1"/>
    <property type="molecule type" value="Genomic_DNA"/>
</dbReference>
<accession>A0A699S118</accession>
<feature type="compositionally biased region" description="Basic and acidic residues" evidence="1">
    <location>
        <begin position="98"/>
        <end position="107"/>
    </location>
</feature>
<gene>
    <name evidence="3" type="ORF">Tci_863061</name>
</gene>
<name>A0A699S118_TANCI</name>
<organism evidence="3">
    <name type="scientific">Tanacetum cinerariifolium</name>
    <name type="common">Dalmatian daisy</name>
    <name type="synonym">Chrysanthemum cinerariifolium</name>
    <dbReference type="NCBI Taxonomy" id="118510"/>
    <lineage>
        <taxon>Eukaryota</taxon>
        <taxon>Viridiplantae</taxon>
        <taxon>Streptophyta</taxon>
        <taxon>Embryophyta</taxon>
        <taxon>Tracheophyta</taxon>
        <taxon>Spermatophyta</taxon>
        <taxon>Magnoliopsida</taxon>
        <taxon>eudicotyledons</taxon>
        <taxon>Gunneridae</taxon>
        <taxon>Pentapetalae</taxon>
        <taxon>asterids</taxon>
        <taxon>campanulids</taxon>
        <taxon>Asterales</taxon>
        <taxon>Asteraceae</taxon>
        <taxon>Asteroideae</taxon>
        <taxon>Anthemideae</taxon>
        <taxon>Anthemidinae</taxon>
        <taxon>Tanacetum</taxon>
    </lineage>
</organism>
<protein>
    <recommendedName>
        <fullName evidence="2">Retrovirus-related Pol polyprotein from transposon TNT 1-94-like beta-barrel domain-containing protein</fullName>
    </recommendedName>
</protein>
<feature type="region of interest" description="Disordered" evidence="1">
    <location>
        <begin position="90"/>
        <end position="117"/>
    </location>
</feature>
<evidence type="ECO:0000256" key="1">
    <source>
        <dbReference type="SAM" id="MobiDB-lite"/>
    </source>
</evidence>
<dbReference type="Pfam" id="PF22936">
    <property type="entry name" value="Pol_BBD"/>
    <property type="match status" value="1"/>
</dbReference>
<sequence>MRPTYRLVGHRLHGPPMRPSMDCARQNKSFFNIQAHSYETRPFLKTTAVKTQYRASWVPNVNKNKPPVNRKFSTGRKNFLTANRKFPTASRKFPTDSTKIHTADMGRKGKAGSSQNNINDKGYWDSGCSRHMTGNISYLFDFEPFDRGYVSFGQGGCKITGRGTIKI</sequence>
<evidence type="ECO:0000259" key="2">
    <source>
        <dbReference type="Pfam" id="PF22936"/>
    </source>
</evidence>
<dbReference type="InterPro" id="IPR054722">
    <property type="entry name" value="PolX-like_BBD"/>
</dbReference>
<reference evidence="3" key="1">
    <citation type="journal article" date="2019" name="Sci. Rep.">
        <title>Draft genome of Tanacetum cinerariifolium, the natural source of mosquito coil.</title>
        <authorList>
            <person name="Yamashiro T."/>
            <person name="Shiraishi A."/>
            <person name="Satake H."/>
            <person name="Nakayama K."/>
        </authorList>
    </citation>
    <scope>NUCLEOTIDE SEQUENCE</scope>
</reference>
<evidence type="ECO:0000313" key="3">
    <source>
        <dbReference type="EMBL" id="GFC91091.1"/>
    </source>
</evidence>
<feature type="non-terminal residue" evidence="3">
    <location>
        <position position="167"/>
    </location>
</feature>
<dbReference type="AlphaFoldDB" id="A0A699S118"/>
<feature type="domain" description="Retrovirus-related Pol polyprotein from transposon TNT 1-94-like beta-barrel" evidence="2">
    <location>
        <begin position="123"/>
        <end position="167"/>
    </location>
</feature>
<proteinExistence type="predicted"/>
<comment type="caution">
    <text evidence="3">The sequence shown here is derived from an EMBL/GenBank/DDBJ whole genome shotgun (WGS) entry which is preliminary data.</text>
</comment>